<dbReference type="Proteomes" id="UP001595816">
    <property type="component" value="Unassembled WGS sequence"/>
</dbReference>
<evidence type="ECO:0000313" key="1">
    <source>
        <dbReference type="EMBL" id="MFC4135700.1"/>
    </source>
</evidence>
<organism evidence="1 2">
    <name type="scientific">Hamadaea flava</name>
    <dbReference type="NCBI Taxonomy" id="1742688"/>
    <lineage>
        <taxon>Bacteria</taxon>
        <taxon>Bacillati</taxon>
        <taxon>Actinomycetota</taxon>
        <taxon>Actinomycetes</taxon>
        <taxon>Micromonosporales</taxon>
        <taxon>Micromonosporaceae</taxon>
        <taxon>Hamadaea</taxon>
    </lineage>
</organism>
<evidence type="ECO:0000313" key="2">
    <source>
        <dbReference type="Proteomes" id="UP001595816"/>
    </source>
</evidence>
<sequence length="306" mass="34442">MPYETTLDSGQAARLAEIGRLLMSTRDLFYQVWDSGLRTPRPGSSASQDFEAIQRCHDADEPWPSGLPHEPSKLAINWVQQAVNNLVGLGILFQAGEFMESPVTLARAAVEFMTRSTWLLDPNVSHRRRCARQWLTELNTFDMRVAAVKYRVEDWDSSELSKQTKKQRKELIKQLGKWFRLEDAPKVKLNITLEGERYLNFTEVAAHWATACGIDLNGGAIYEYLALQAHPQGMSASVAQLVDIGDGAAARVFEFEELVKIGRLVTQMFYTALLNIVQFHGHDDAPVEKWTDDVNSVFPGAIADRS</sequence>
<protein>
    <submittedName>
        <fullName evidence="1">Uncharacterized protein</fullName>
    </submittedName>
</protein>
<comment type="caution">
    <text evidence="1">The sequence shown here is derived from an EMBL/GenBank/DDBJ whole genome shotgun (WGS) entry which is preliminary data.</text>
</comment>
<dbReference type="RefSeq" id="WP_253760685.1">
    <property type="nucleotide sequence ID" value="NZ_JAMZDZ010000001.1"/>
</dbReference>
<dbReference type="EMBL" id="JBHSAY010000024">
    <property type="protein sequence ID" value="MFC4135700.1"/>
    <property type="molecule type" value="Genomic_DNA"/>
</dbReference>
<proteinExistence type="predicted"/>
<keyword evidence="2" id="KW-1185">Reference proteome</keyword>
<gene>
    <name evidence="1" type="ORF">ACFOZ4_34235</name>
</gene>
<name>A0ABV8LY40_9ACTN</name>
<reference evidence="2" key="1">
    <citation type="journal article" date="2019" name="Int. J. Syst. Evol. Microbiol.">
        <title>The Global Catalogue of Microorganisms (GCM) 10K type strain sequencing project: providing services to taxonomists for standard genome sequencing and annotation.</title>
        <authorList>
            <consortium name="The Broad Institute Genomics Platform"/>
            <consortium name="The Broad Institute Genome Sequencing Center for Infectious Disease"/>
            <person name="Wu L."/>
            <person name="Ma J."/>
        </authorList>
    </citation>
    <scope>NUCLEOTIDE SEQUENCE [LARGE SCALE GENOMIC DNA]</scope>
    <source>
        <strain evidence="2">CGMCC 4.7289</strain>
    </source>
</reference>
<accession>A0ABV8LY40</accession>